<dbReference type="PANTHER" id="PTHR33432">
    <property type="entry name" value="PROTEIN EMSY-LIKE 4"/>
    <property type="match status" value="1"/>
</dbReference>
<keyword evidence="2" id="KW-0539">Nucleus</keyword>
<reference evidence="5 6" key="1">
    <citation type="submission" date="2023-10" db="EMBL/GenBank/DDBJ databases">
        <authorList>
            <person name="Maclean D."/>
            <person name="Macfadyen A."/>
        </authorList>
    </citation>
    <scope>NUCLEOTIDE SEQUENCE [LARGE SCALE GENOMIC DNA]</scope>
</reference>
<name>A0AAV1II78_9CHLO</name>
<evidence type="ECO:0000259" key="4">
    <source>
        <dbReference type="PROSITE" id="PS51138"/>
    </source>
</evidence>
<dbReference type="PANTHER" id="PTHR33432:SF22">
    <property type="entry name" value="OS10G0436850 PROTEIN"/>
    <property type="match status" value="1"/>
</dbReference>
<sequence length="283" mass="31080">MATGYVLERLSELREEAYCKVLRCFLASQQYDLNKELMLSKLRTELCISDERHEELRQRLDSGEERPWVKASRGYVNGSSEDGSEPPSPAAFAAGGKKRSGVPGMSDRPLKKRLKKSSAEPETQAGPMNGKAGRGVMGLNPLVGHKVDRFWADDNKWWNGIITDFNGLTGEHCVVYMVGTDEESFEWLDVNKVPEEVRILQDTVNVLDLPRPPEVGAGGMPMADAHHASHPPGMQSRGGGGGRKPGGRGRGSRPGYHDQSYHPPAQRSYGVQLSDSDDDDYGG</sequence>
<evidence type="ECO:0000313" key="5">
    <source>
        <dbReference type="EMBL" id="CAK0786367.1"/>
    </source>
</evidence>
<dbReference type="CDD" id="cd20404">
    <property type="entry name" value="Tudor_Agenet_AtEML-like"/>
    <property type="match status" value="1"/>
</dbReference>
<dbReference type="SUPFAM" id="SSF158639">
    <property type="entry name" value="ENT-like"/>
    <property type="match status" value="1"/>
</dbReference>
<dbReference type="GO" id="GO:0005634">
    <property type="term" value="C:nucleus"/>
    <property type="evidence" value="ECO:0007669"/>
    <property type="project" value="UniProtKB-SubCell"/>
</dbReference>
<dbReference type="InterPro" id="IPR036142">
    <property type="entry name" value="ENT_dom-like_sf"/>
</dbReference>
<dbReference type="InterPro" id="IPR033485">
    <property type="entry name" value="EMSY-LIKE_plant"/>
</dbReference>
<accession>A0AAV1II78</accession>
<dbReference type="Proteomes" id="UP001314263">
    <property type="component" value="Unassembled WGS sequence"/>
</dbReference>
<feature type="region of interest" description="Disordered" evidence="3">
    <location>
        <begin position="210"/>
        <end position="283"/>
    </location>
</feature>
<dbReference type="GO" id="GO:0050832">
    <property type="term" value="P:defense response to fungus"/>
    <property type="evidence" value="ECO:0007669"/>
    <property type="project" value="InterPro"/>
</dbReference>
<organism evidence="5 6">
    <name type="scientific">Coccomyxa viridis</name>
    <dbReference type="NCBI Taxonomy" id="1274662"/>
    <lineage>
        <taxon>Eukaryota</taxon>
        <taxon>Viridiplantae</taxon>
        <taxon>Chlorophyta</taxon>
        <taxon>core chlorophytes</taxon>
        <taxon>Trebouxiophyceae</taxon>
        <taxon>Trebouxiophyceae incertae sedis</taxon>
        <taxon>Coccomyxaceae</taxon>
        <taxon>Coccomyxa</taxon>
    </lineage>
</organism>
<keyword evidence="6" id="KW-1185">Reference proteome</keyword>
<dbReference type="InterPro" id="IPR005491">
    <property type="entry name" value="ENT_dom"/>
</dbReference>
<comment type="subcellular location">
    <subcellularLocation>
        <location evidence="1">Nucleus</location>
    </subcellularLocation>
</comment>
<dbReference type="Pfam" id="PF03735">
    <property type="entry name" value="ENT"/>
    <property type="match status" value="1"/>
</dbReference>
<feature type="domain" description="ENT" evidence="4">
    <location>
        <begin position="6"/>
        <end position="94"/>
    </location>
</feature>
<dbReference type="SMART" id="SM01191">
    <property type="entry name" value="ENT"/>
    <property type="match status" value="1"/>
</dbReference>
<evidence type="ECO:0000256" key="3">
    <source>
        <dbReference type="SAM" id="MobiDB-lite"/>
    </source>
</evidence>
<dbReference type="PROSITE" id="PS51138">
    <property type="entry name" value="ENT"/>
    <property type="match status" value="1"/>
</dbReference>
<feature type="region of interest" description="Disordered" evidence="3">
    <location>
        <begin position="74"/>
        <end position="135"/>
    </location>
</feature>
<protein>
    <recommendedName>
        <fullName evidence="4">ENT domain-containing protein</fullName>
    </recommendedName>
</protein>
<gene>
    <name evidence="5" type="ORF">CVIRNUC_009580</name>
</gene>
<proteinExistence type="predicted"/>
<dbReference type="Gene3D" id="1.10.1240.40">
    <property type="entry name" value="ENT domain"/>
    <property type="match status" value="1"/>
</dbReference>
<dbReference type="AlphaFoldDB" id="A0AAV1II78"/>
<evidence type="ECO:0000256" key="2">
    <source>
        <dbReference type="ARBA" id="ARBA00023242"/>
    </source>
</evidence>
<dbReference type="EMBL" id="CAUYUE010000014">
    <property type="protein sequence ID" value="CAK0786367.1"/>
    <property type="molecule type" value="Genomic_DNA"/>
</dbReference>
<evidence type="ECO:0000256" key="1">
    <source>
        <dbReference type="ARBA" id="ARBA00004123"/>
    </source>
</evidence>
<comment type="caution">
    <text evidence="5">The sequence shown here is derived from an EMBL/GenBank/DDBJ whole genome shotgun (WGS) entry which is preliminary data.</text>
</comment>
<evidence type="ECO:0000313" key="6">
    <source>
        <dbReference type="Proteomes" id="UP001314263"/>
    </source>
</evidence>